<accession>A0A4R4ZW56</accession>
<dbReference type="GO" id="GO:0004867">
    <property type="term" value="F:serine-type endopeptidase inhibitor activity"/>
    <property type="evidence" value="ECO:0007669"/>
    <property type="project" value="UniProtKB-KW"/>
</dbReference>
<evidence type="ECO:0000259" key="8">
    <source>
        <dbReference type="Pfam" id="PF00720"/>
    </source>
</evidence>
<sequence>MSGCGGTSTTIRRPGRPMPQIAAGESREEDMHMSRARFRWAAVLAGAAVIASATPALAGGPAGAYLLTMAPQRGPASRWSLQCDPDGGTLDAASQACDQLEAVGGEVARIPARQGACTMEYAPVRVSADGTWHGRPRHFARTYPNRCAAVRGTGGILFGE</sequence>
<keyword evidence="3" id="KW-0964">Secreted</keyword>
<keyword evidence="5" id="KW-0722">Serine protease inhibitor</keyword>
<dbReference type="InterPro" id="IPR036819">
    <property type="entry name" value="Subtilisin_inhibitor-like_sf"/>
</dbReference>
<keyword evidence="10" id="KW-1185">Reference proteome</keyword>
<dbReference type="EMBL" id="SMKY01000423">
    <property type="protein sequence ID" value="TDD63155.1"/>
    <property type="molecule type" value="Genomic_DNA"/>
</dbReference>
<protein>
    <submittedName>
        <fullName evidence="9">Serine protease</fullName>
    </submittedName>
</protein>
<comment type="caution">
    <text evidence="9">The sequence shown here is derived from an EMBL/GenBank/DDBJ whole genome shotgun (WGS) entry which is preliminary data.</text>
</comment>
<evidence type="ECO:0000313" key="10">
    <source>
        <dbReference type="Proteomes" id="UP000295578"/>
    </source>
</evidence>
<dbReference type="SUPFAM" id="SSF55399">
    <property type="entry name" value="Subtilisin inhibitor"/>
    <property type="match status" value="1"/>
</dbReference>
<feature type="domain" description="Subtilisin inhibitor" evidence="8">
    <location>
        <begin position="77"/>
        <end position="145"/>
    </location>
</feature>
<dbReference type="Gene3D" id="3.30.350.10">
    <property type="entry name" value="Subtilisin inhibitor-like"/>
    <property type="match status" value="1"/>
</dbReference>
<evidence type="ECO:0000256" key="6">
    <source>
        <dbReference type="ARBA" id="ARBA00023157"/>
    </source>
</evidence>
<dbReference type="GO" id="GO:0005576">
    <property type="term" value="C:extracellular region"/>
    <property type="evidence" value="ECO:0007669"/>
    <property type="project" value="UniProtKB-SubCell"/>
</dbReference>
<evidence type="ECO:0000256" key="7">
    <source>
        <dbReference type="SAM" id="MobiDB-lite"/>
    </source>
</evidence>
<keyword evidence="4" id="KW-0646">Protease inhibitor</keyword>
<proteinExistence type="inferred from homology"/>
<keyword evidence="9" id="KW-0378">Hydrolase</keyword>
<dbReference type="Proteomes" id="UP000295578">
    <property type="component" value="Unassembled WGS sequence"/>
</dbReference>
<feature type="region of interest" description="Disordered" evidence="7">
    <location>
        <begin position="1"/>
        <end position="28"/>
    </location>
</feature>
<dbReference type="Pfam" id="PF00720">
    <property type="entry name" value="SSI"/>
    <property type="match status" value="1"/>
</dbReference>
<dbReference type="GO" id="GO:0008233">
    <property type="term" value="F:peptidase activity"/>
    <property type="evidence" value="ECO:0007669"/>
    <property type="project" value="UniProtKB-KW"/>
</dbReference>
<reference evidence="9 10" key="1">
    <citation type="submission" date="2019-03" db="EMBL/GenBank/DDBJ databases">
        <title>Draft genome sequences of novel Actinobacteria.</title>
        <authorList>
            <person name="Sahin N."/>
            <person name="Ay H."/>
            <person name="Saygin H."/>
        </authorList>
    </citation>
    <scope>NUCLEOTIDE SEQUENCE [LARGE SCALE GENOMIC DNA]</scope>
    <source>
        <strain evidence="9 10">DSM 45941</strain>
    </source>
</reference>
<dbReference type="InterPro" id="IPR023549">
    <property type="entry name" value="Subtilisin_inhibitor"/>
</dbReference>
<name>A0A4R4ZW56_9ACTN</name>
<evidence type="ECO:0000256" key="5">
    <source>
        <dbReference type="ARBA" id="ARBA00022900"/>
    </source>
</evidence>
<evidence type="ECO:0000256" key="2">
    <source>
        <dbReference type="ARBA" id="ARBA00010472"/>
    </source>
</evidence>
<evidence type="ECO:0000256" key="4">
    <source>
        <dbReference type="ARBA" id="ARBA00022690"/>
    </source>
</evidence>
<dbReference type="AlphaFoldDB" id="A0A4R4ZW56"/>
<comment type="similarity">
    <text evidence="2">Belongs to the protease inhibitor I16 (SSI) family.</text>
</comment>
<dbReference type="GO" id="GO:0006508">
    <property type="term" value="P:proteolysis"/>
    <property type="evidence" value="ECO:0007669"/>
    <property type="project" value="UniProtKB-KW"/>
</dbReference>
<evidence type="ECO:0000256" key="3">
    <source>
        <dbReference type="ARBA" id="ARBA00022525"/>
    </source>
</evidence>
<keyword evidence="9" id="KW-0645">Protease</keyword>
<keyword evidence="6" id="KW-1015">Disulfide bond</keyword>
<organism evidence="9 10">
    <name type="scientific">Actinomadura darangshiensis</name>
    <dbReference type="NCBI Taxonomy" id="705336"/>
    <lineage>
        <taxon>Bacteria</taxon>
        <taxon>Bacillati</taxon>
        <taxon>Actinomycetota</taxon>
        <taxon>Actinomycetes</taxon>
        <taxon>Streptosporangiales</taxon>
        <taxon>Thermomonosporaceae</taxon>
        <taxon>Actinomadura</taxon>
    </lineage>
</organism>
<dbReference type="OrthoDB" id="3542626at2"/>
<evidence type="ECO:0000256" key="1">
    <source>
        <dbReference type="ARBA" id="ARBA00004613"/>
    </source>
</evidence>
<comment type="subcellular location">
    <subcellularLocation>
        <location evidence="1">Secreted</location>
    </subcellularLocation>
</comment>
<evidence type="ECO:0000313" key="9">
    <source>
        <dbReference type="EMBL" id="TDD63155.1"/>
    </source>
</evidence>
<gene>
    <name evidence="9" type="ORF">E1293_43410</name>
</gene>